<accession>A0A5B7HC68</accession>
<dbReference type="Proteomes" id="UP000324222">
    <property type="component" value="Unassembled WGS sequence"/>
</dbReference>
<feature type="region of interest" description="Disordered" evidence="1">
    <location>
        <begin position="34"/>
        <end position="76"/>
    </location>
</feature>
<evidence type="ECO:0000313" key="2">
    <source>
        <dbReference type="EMBL" id="MPC67703.1"/>
    </source>
</evidence>
<dbReference type="EMBL" id="VSRR010026628">
    <property type="protein sequence ID" value="MPC67703.1"/>
    <property type="molecule type" value="Genomic_DNA"/>
</dbReference>
<proteinExistence type="predicted"/>
<keyword evidence="3" id="KW-1185">Reference proteome</keyword>
<name>A0A5B7HC68_PORTR</name>
<protein>
    <submittedName>
        <fullName evidence="2">Uncharacterized protein</fullName>
    </submittedName>
</protein>
<reference evidence="2 3" key="1">
    <citation type="submission" date="2019-05" db="EMBL/GenBank/DDBJ databases">
        <title>Another draft genome of Portunus trituberculatus and its Hox gene families provides insights of decapod evolution.</title>
        <authorList>
            <person name="Jeong J.-H."/>
            <person name="Song I."/>
            <person name="Kim S."/>
            <person name="Choi T."/>
            <person name="Kim D."/>
            <person name="Ryu S."/>
            <person name="Kim W."/>
        </authorList>
    </citation>
    <scope>NUCLEOTIDE SEQUENCE [LARGE SCALE GENOMIC DNA]</scope>
    <source>
        <tissue evidence="2">Muscle</tissue>
    </source>
</reference>
<gene>
    <name evidence="2" type="ORF">E2C01_061883</name>
</gene>
<feature type="compositionally biased region" description="Basic and acidic residues" evidence="1">
    <location>
        <begin position="35"/>
        <end position="59"/>
    </location>
</feature>
<organism evidence="2 3">
    <name type="scientific">Portunus trituberculatus</name>
    <name type="common">Swimming crab</name>
    <name type="synonym">Neptunus trituberculatus</name>
    <dbReference type="NCBI Taxonomy" id="210409"/>
    <lineage>
        <taxon>Eukaryota</taxon>
        <taxon>Metazoa</taxon>
        <taxon>Ecdysozoa</taxon>
        <taxon>Arthropoda</taxon>
        <taxon>Crustacea</taxon>
        <taxon>Multicrustacea</taxon>
        <taxon>Malacostraca</taxon>
        <taxon>Eumalacostraca</taxon>
        <taxon>Eucarida</taxon>
        <taxon>Decapoda</taxon>
        <taxon>Pleocyemata</taxon>
        <taxon>Brachyura</taxon>
        <taxon>Eubrachyura</taxon>
        <taxon>Portunoidea</taxon>
        <taxon>Portunidae</taxon>
        <taxon>Portuninae</taxon>
        <taxon>Portunus</taxon>
    </lineage>
</organism>
<evidence type="ECO:0000256" key="1">
    <source>
        <dbReference type="SAM" id="MobiDB-lite"/>
    </source>
</evidence>
<dbReference type="AlphaFoldDB" id="A0A5B7HC68"/>
<sequence length="131" mass="13550">MPCGAGVWCRCVGSGRGGRTAAITFTYGAGGLVGGERREGGREATDLGVHDEEKREGEGKMSGIELGPRKVEGTRSSLTAEEEVAWEAEAALVVVEGGTYNRLAWLSGAPPAGTQEATSGEFHILPSGEEA</sequence>
<comment type="caution">
    <text evidence="2">The sequence shown here is derived from an EMBL/GenBank/DDBJ whole genome shotgun (WGS) entry which is preliminary data.</text>
</comment>
<evidence type="ECO:0000313" key="3">
    <source>
        <dbReference type="Proteomes" id="UP000324222"/>
    </source>
</evidence>